<evidence type="ECO:0000313" key="12">
    <source>
        <dbReference type="EMBL" id="KDS61863.1"/>
    </source>
</evidence>
<dbReference type="PANTHER" id="PTHR33694">
    <property type="entry name" value="UDP-3-O-ACYL-N-ACETYLGLUCOSAMINE DEACETYLASE 1, MITOCHONDRIAL-RELATED"/>
    <property type="match status" value="1"/>
</dbReference>
<dbReference type="GO" id="GO:0009245">
    <property type="term" value="P:lipid A biosynthetic process"/>
    <property type="evidence" value="ECO:0007669"/>
    <property type="project" value="UniProtKB-KW"/>
</dbReference>
<dbReference type="GO" id="GO:0016020">
    <property type="term" value="C:membrane"/>
    <property type="evidence" value="ECO:0007669"/>
    <property type="project" value="GOC"/>
</dbReference>
<dbReference type="InterPro" id="IPR011334">
    <property type="entry name" value="UDP-acyl_GlcNac_deAcase_C"/>
</dbReference>
<keyword evidence="9" id="KW-0862">Zinc</keyword>
<evidence type="ECO:0000256" key="2">
    <source>
        <dbReference type="ARBA" id="ARBA00002923"/>
    </source>
</evidence>
<comment type="catalytic activity">
    <reaction evidence="11">
        <text>a UDP-3-O-[(3R)-3-hydroxyacyl]-N-acetyl-alpha-D-glucosamine + H2O = a UDP-3-O-[(3R)-3-hydroxyacyl]-alpha-D-glucosamine + acetate</text>
        <dbReference type="Rhea" id="RHEA:67816"/>
        <dbReference type="ChEBI" id="CHEBI:15377"/>
        <dbReference type="ChEBI" id="CHEBI:30089"/>
        <dbReference type="ChEBI" id="CHEBI:137740"/>
        <dbReference type="ChEBI" id="CHEBI:173225"/>
        <dbReference type="EC" id="3.5.1.108"/>
    </reaction>
</comment>
<dbReference type="UniPathway" id="UPA00359">
    <property type="reaction ID" value="UER00478"/>
</dbReference>
<comment type="cofactor">
    <cofactor evidence="1">
        <name>Zn(2+)</name>
        <dbReference type="ChEBI" id="CHEBI:29105"/>
    </cofactor>
</comment>
<protein>
    <recommendedName>
        <fullName evidence="4">UDP-3-O-acyl-N-acetylglucosamine deacetylase</fullName>
        <ecNumber evidence="4">3.5.1.108</ecNumber>
    </recommendedName>
</protein>
<dbReference type="Gene3D" id="3.30.230.20">
    <property type="entry name" value="lpxc deacetylase, domain 1"/>
    <property type="match status" value="1"/>
</dbReference>
<dbReference type="PANTHER" id="PTHR33694:SF1">
    <property type="entry name" value="UDP-3-O-ACYL-N-ACETYLGLUCOSAMINE DEACETYLASE 1, MITOCHONDRIAL-RELATED"/>
    <property type="match status" value="1"/>
</dbReference>
<dbReference type="EC" id="3.5.1.108" evidence="4"/>
<feature type="non-terminal residue" evidence="12">
    <location>
        <position position="208"/>
    </location>
</feature>
<dbReference type="Pfam" id="PF03331">
    <property type="entry name" value="LpxC"/>
    <property type="match status" value="1"/>
</dbReference>
<evidence type="ECO:0000256" key="7">
    <source>
        <dbReference type="ARBA" id="ARBA00022723"/>
    </source>
</evidence>
<keyword evidence="10" id="KW-0443">Lipid metabolism</keyword>
<dbReference type="RefSeq" id="WP_039160378.1">
    <property type="nucleotide sequence ID" value="NZ_JNHN01000045.1"/>
</dbReference>
<keyword evidence="7" id="KW-0479">Metal-binding</keyword>
<evidence type="ECO:0000256" key="5">
    <source>
        <dbReference type="ARBA" id="ARBA00022516"/>
    </source>
</evidence>
<evidence type="ECO:0000256" key="6">
    <source>
        <dbReference type="ARBA" id="ARBA00022556"/>
    </source>
</evidence>
<evidence type="ECO:0000256" key="3">
    <source>
        <dbReference type="ARBA" id="ARBA00005002"/>
    </source>
</evidence>
<comment type="function">
    <text evidence="2">Catalyzes the hydrolysis of UDP-3-O-myristoyl-N-acetylglucosamine to form UDP-3-O-myristoylglucosamine and acetate, the committed step in lipid A biosynthesis.</text>
</comment>
<reference evidence="12 13" key="1">
    <citation type="submission" date="2014-04" db="EMBL/GenBank/DDBJ databases">
        <authorList>
            <person name="Sears C."/>
            <person name="Carroll K."/>
            <person name="Sack B.R."/>
            <person name="Qadri F."/>
            <person name="Myers L.L."/>
            <person name="Chung G.-T."/>
            <person name="Escheverria P."/>
            <person name="Fraser C.M."/>
            <person name="Sadzewicz L."/>
            <person name="Shefchek K.A."/>
            <person name="Tallon L."/>
            <person name="Das S.P."/>
            <person name="Daugherty S."/>
            <person name="Mongodin E.F."/>
        </authorList>
    </citation>
    <scope>NUCLEOTIDE SEQUENCE [LARGE SCALE GENOMIC DNA]</scope>
    <source>
        <strain evidence="12 13">3978 T3 ii</strain>
    </source>
</reference>
<keyword evidence="5" id="KW-0444">Lipid biosynthesis</keyword>
<keyword evidence="6" id="KW-0441">Lipid A biosynthesis</keyword>
<dbReference type="SUPFAM" id="SSF54211">
    <property type="entry name" value="Ribosomal protein S5 domain 2-like"/>
    <property type="match status" value="2"/>
</dbReference>
<evidence type="ECO:0000256" key="4">
    <source>
        <dbReference type="ARBA" id="ARBA00012745"/>
    </source>
</evidence>
<evidence type="ECO:0000256" key="8">
    <source>
        <dbReference type="ARBA" id="ARBA00022801"/>
    </source>
</evidence>
<evidence type="ECO:0000313" key="13">
    <source>
        <dbReference type="Proteomes" id="UP000028013"/>
    </source>
</evidence>
<dbReference type="EMBL" id="JNHN01000045">
    <property type="protein sequence ID" value="KDS61863.1"/>
    <property type="molecule type" value="Genomic_DNA"/>
</dbReference>
<dbReference type="Proteomes" id="UP000028013">
    <property type="component" value="Unassembled WGS sequence"/>
</dbReference>
<dbReference type="InterPro" id="IPR015870">
    <property type="entry name" value="UDP-acyl_N-AcGlcN_deAcase_N"/>
</dbReference>
<dbReference type="GO" id="GO:0103117">
    <property type="term" value="F:UDP-3-O-acyl-N-acetylglucosamine deacetylase activity"/>
    <property type="evidence" value="ECO:0007669"/>
    <property type="project" value="UniProtKB-EC"/>
</dbReference>
<comment type="caution">
    <text evidence="12">The sequence shown here is derived from an EMBL/GenBank/DDBJ whole genome shotgun (WGS) entry which is preliminary data.</text>
</comment>
<gene>
    <name evidence="12" type="ORF">M094_3525</name>
</gene>
<accession>A0A078SJR1</accession>
<dbReference type="InterPro" id="IPR020568">
    <property type="entry name" value="Ribosomal_Su5_D2-typ_SF"/>
</dbReference>
<sequence length="208" mass="22992">MLKQKTLKDSFSLSGKGLHTGLDLTVTFNPAPDNHGYKIQRIDLEGQPTFDAVADNVSETTRGTVISKNGVKVSTVEHGMAALYALGIDNCLIQVNGPEFPILDGSAQYYVNEIERVGTVEQNAVKDFYIIKSKIEFRDETTGSSIIVLPDENFSLNVLVSYDSNILPNQFATREDMTKFRDKIAKSRTFVFVREIEPLLQAGLIKGG</sequence>
<name>A0A078SJR1_BACUN</name>
<evidence type="ECO:0000256" key="1">
    <source>
        <dbReference type="ARBA" id="ARBA00001947"/>
    </source>
</evidence>
<organism evidence="12 13">
    <name type="scientific">Bacteroides uniformis str. 3978 T3 ii</name>
    <dbReference type="NCBI Taxonomy" id="1339349"/>
    <lineage>
        <taxon>Bacteria</taxon>
        <taxon>Pseudomonadati</taxon>
        <taxon>Bacteroidota</taxon>
        <taxon>Bacteroidia</taxon>
        <taxon>Bacteroidales</taxon>
        <taxon>Bacteroidaceae</taxon>
        <taxon>Bacteroides</taxon>
    </lineage>
</organism>
<comment type="pathway">
    <text evidence="3">Glycolipid biosynthesis; lipid IV(A) biosynthesis; lipid IV(A) from (3R)-3-hydroxytetradecanoyl-[acyl-carrier-protein] and UDP-N-acetyl-alpha-D-glucosamine: step 2/6.</text>
</comment>
<dbReference type="GO" id="GO:0046872">
    <property type="term" value="F:metal ion binding"/>
    <property type="evidence" value="ECO:0007669"/>
    <property type="project" value="UniProtKB-KW"/>
</dbReference>
<dbReference type="AlphaFoldDB" id="A0A078SJR1"/>
<proteinExistence type="predicted"/>
<dbReference type="InterPro" id="IPR004463">
    <property type="entry name" value="UDP-acyl_GlcNac_deAcase"/>
</dbReference>
<dbReference type="Gene3D" id="3.30.1700.10">
    <property type="entry name" value="lpxc deacetylase, domain 2"/>
    <property type="match status" value="1"/>
</dbReference>
<keyword evidence="8" id="KW-0378">Hydrolase</keyword>
<evidence type="ECO:0000256" key="9">
    <source>
        <dbReference type="ARBA" id="ARBA00022833"/>
    </source>
</evidence>
<evidence type="ECO:0000256" key="11">
    <source>
        <dbReference type="ARBA" id="ARBA00024535"/>
    </source>
</evidence>
<evidence type="ECO:0000256" key="10">
    <source>
        <dbReference type="ARBA" id="ARBA00023098"/>
    </source>
</evidence>